<evidence type="ECO:0000256" key="1">
    <source>
        <dbReference type="SAM" id="MobiDB-lite"/>
    </source>
</evidence>
<dbReference type="AlphaFoldDB" id="A0A3L8S9V9"/>
<sequence>MDGPSHPALQSPHGTPHVHSPASPRRLPEESTLILRKYTVGKTAFKKDFKRILLLELLDIKPPSGGGGHQSTCPPRSPRDTGTLPGSSPVGAGHAGKGPAGALRLPSTAAAGGCGQDGGRARPGTSPARSPPTR</sequence>
<reference evidence="2 3" key="1">
    <citation type="journal article" date="2018" name="Proc. R. Soc. B">
        <title>A non-coding region near Follistatin controls head colour polymorphism in the Gouldian finch.</title>
        <authorList>
            <person name="Toomey M.B."/>
            <person name="Marques C.I."/>
            <person name="Andrade P."/>
            <person name="Araujo P.M."/>
            <person name="Sabatino S."/>
            <person name="Gazda M.A."/>
            <person name="Afonso S."/>
            <person name="Lopes R.J."/>
            <person name="Corbo J.C."/>
            <person name="Carneiro M."/>
        </authorList>
    </citation>
    <scope>NUCLEOTIDE SEQUENCE [LARGE SCALE GENOMIC DNA]</scope>
    <source>
        <strain evidence="2">Red01</strain>
        <tissue evidence="2">Muscle</tissue>
    </source>
</reference>
<feature type="region of interest" description="Disordered" evidence="1">
    <location>
        <begin position="59"/>
        <end position="134"/>
    </location>
</feature>
<comment type="caution">
    <text evidence="2">The sequence shown here is derived from an EMBL/GenBank/DDBJ whole genome shotgun (WGS) entry which is preliminary data.</text>
</comment>
<evidence type="ECO:0000313" key="2">
    <source>
        <dbReference type="EMBL" id="RLV98975.1"/>
    </source>
</evidence>
<protein>
    <submittedName>
        <fullName evidence="2">Uncharacterized protein</fullName>
    </submittedName>
</protein>
<evidence type="ECO:0000313" key="3">
    <source>
        <dbReference type="Proteomes" id="UP000276834"/>
    </source>
</evidence>
<feature type="region of interest" description="Disordered" evidence="1">
    <location>
        <begin position="1"/>
        <end position="30"/>
    </location>
</feature>
<name>A0A3L8S9V9_CHLGU</name>
<keyword evidence="3" id="KW-1185">Reference proteome</keyword>
<organism evidence="2 3">
    <name type="scientific">Chloebia gouldiae</name>
    <name type="common">Gouldian finch</name>
    <name type="synonym">Erythrura gouldiae</name>
    <dbReference type="NCBI Taxonomy" id="44316"/>
    <lineage>
        <taxon>Eukaryota</taxon>
        <taxon>Metazoa</taxon>
        <taxon>Chordata</taxon>
        <taxon>Craniata</taxon>
        <taxon>Vertebrata</taxon>
        <taxon>Euteleostomi</taxon>
        <taxon>Archelosauria</taxon>
        <taxon>Archosauria</taxon>
        <taxon>Dinosauria</taxon>
        <taxon>Saurischia</taxon>
        <taxon>Theropoda</taxon>
        <taxon>Coelurosauria</taxon>
        <taxon>Aves</taxon>
        <taxon>Neognathae</taxon>
        <taxon>Neoaves</taxon>
        <taxon>Telluraves</taxon>
        <taxon>Australaves</taxon>
        <taxon>Passeriformes</taxon>
        <taxon>Passeroidea</taxon>
        <taxon>Passeridae</taxon>
        <taxon>Chloebia</taxon>
    </lineage>
</organism>
<dbReference type="Proteomes" id="UP000276834">
    <property type="component" value="Unassembled WGS sequence"/>
</dbReference>
<accession>A0A3L8S9V9</accession>
<gene>
    <name evidence="2" type="ORF">DV515_00010208</name>
</gene>
<dbReference type="EMBL" id="QUSF01000035">
    <property type="protein sequence ID" value="RLV98975.1"/>
    <property type="molecule type" value="Genomic_DNA"/>
</dbReference>
<proteinExistence type="predicted"/>